<evidence type="ECO:0008006" key="3">
    <source>
        <dbReference type="Google" id="ProtNLM"/>
    </source>
</evidence>
<evidence type="ECO:0000313" key="1">
    <source>
        <dbReference type="EMBL" id="MET4633321.1"/>
    </source>
</evidence>
<reference evidence="1 2" key="1">
    <citation type="submission" date="2024-06" db="EMBL/GenBank/DDBJ databases">
        <title>Sorghum-associated microbial communities from plants grown in Nebraska, USA.</title>
        <authorList>
            <person name="Schachtman D."/>
        </authorList>
    </citation>
    <scope>NUCLEOTIDE SEQUENCE [LARGE SCALE GENOMIC DNA]</scope>
    <source>
        <strain evidence="1 2">3207</strain>
    </source>
</reference>
<sequence>MTKRTYETPVLIKREKLDRIAAECIGSDCNIG</sequence>
<proteinExistence type="predicted"/>
<dbReference type="Proteomes" id="UP001549321">
    <property type="component" value="Unassembled WGS sequence"/>
</dbReference>
<evidence type="ECO:0000313" key="2">
    <source>
        <dbReference type="Proteomes" id="UP001549321"/>
    </source>
</evidence>
<dbReference type="EMBL" id="JBEPSM010000001">
    <property type="protein sequence ID" value="MET4633321.1"/>
    <property type="molecule type" value="Genomic_DNA"/>
</dbReference>
<keyword evidence="2" id="KW-1185">Reference proteome</keyword>
<organism evidence="1 2">
    <name type="scientific">Kaistia defluvii</name>
    <dbReference type="NCBI Taxonomy" id="410841"/>
    <lineage>
        <taxon>Bacteria</taxon>
        <taxon>Pseudomonadati</taxon>
        <taxon>Pseudomonadota</taxon>
        <taxon>Alphaproteobacteria</taxon>
        <taxon>Hyphomicrobiales</taxon>
        <taxon>Kaistiaceae</taxon>
        <taxon>Kaistia</taxon>
    </lineage>
</organism>
<name>A0ABV2QWC4_9HYPH</name>
<accession>A0ABV2QWC4</accession>
<gene>
    <name evidence="1" type="ORF">ABIE08_001234</name>
</gene>
<comment type="caution">
    <text evidence="1">The sequence shown here is derived from an EMBL/GenBank/DDBJ whole genome shotgun (WGS) entry which is preliminary data.</text>
</comment>
<protein>
    <recommendedName>
        <fullName evidence="3">RiPP</fullName>
    </recommendedName>
</protein>